<keyword evidence="1" id="KW-0732">Signal</keyword>
<dbReference type="OrthoDB" id="7376047at2"/>
<organism evidence="2 3">
    <name type="scientific">Zavarzinia aquatilis</name>
    <dbReference type="NCBI Taxonomy" id="2211142"/>
    <lineage>
        <taxon>Bacteria</taxon>
        <taxon>Pseudomonadati</taxon>
        <taxon>Pseudomonadota</taxon>
        <taxon>Alphaproteobacteria</taxon>
        <taxon>Rhodospirillales</taxon>
        <taxon>Zavarziniaceae</taxon>
        <taxon>Zavarzinia</taxon>
    </lineage>
</organism>
<gene>
    <name evidence="2" type="ORF">DKG74_00540</name>
</gene>
<dbReference type="RefSeq" id="WP_109901549.1">
    <property type="nucleotide sequence ID" value="NZ_QGLE01000001.1"/>
</dbReference>
<name>A0A317EEN1_9PROT</name>
<dbReference type="EMBL" id="QGLE01000001">
    <property type="protein sequence ID" value="PWR25498.1"/>
    <property type="molecule type" value="Genomic_DNA"/>
</dbReference>
<feature type="signal peptide" evidence="1">
    <location>
        <begin position="1"/>
        <end position="25"/>
    </location>
</feature>
<feature type="chain" id="PRO_5016336503" evidence="1">
    <location>
        <begin position="26"/>
        <end position="259"/>
    </location>
</feature>
<comment type="caution">
    <text evidence="2">The sequence shown here is derived from an EMBL/GenBank/DDBJ whole genome shotgun (WGS) entry which is preliminary data.</text>
</comment>
<evidence type="ECO:0000313" key="3">
    <source>
        <dbReference type="Proteomes" id="UP000245461"/>
    </source>
</evidence>
<sequence length="259" mass="28047">MHMFPRVLGAVVSIATLCACVPASWAGGATEQLREAHTVKTAQGAEEWRLTWSEPPTPVCAADDVEMASTCPCSGFAYGEQGHLSIIRLRDGKEIDRLDLTPLFAGADLMEGGLAVLQRQAPRPDDLDRFYADDPKLAAAIARRPETAIMKFADYDRDGRAEEFLLQVGTLPCDKHQFVAIGLPKGADRLRALTAEGTEEPLVLPLAAWEALRRSTAPKTVETWACGDHGSEQREEMVVFARDGAISVSERSTPCAGTP</sequence>
<protein>
    <submittedName>
        <fullName evidence="2">Uncharacterized protein</fullName>
    </submittedName>
</protein>
<reference evidence="2 3" key="1">
    <citation type="submission" date="2018-05" db="EMBL/GenBank/DDBJ databases">
        <title>Zavarzinia sp. HR-AS.</title>
        <authorList>
            <person name="Lee Y."/>
            <person name="Jeon C.O."/>
        </authorList>
    </citation>
    <scope>NUCLEOTIDE SEQUENCE [LARGE SCALE GENOMIC DNA]</scope>
    <source>
        <strain evidence="2 3">HR-AS</strain>
    </source>
</reference>
<dbReference type="Proteomes" id="UP000245461">
    <property type="component" value="Unassembled WGS sequence"/>
</dbReference>
<keyword evidence="3" id="KW-1185">Reference proteome</keyword>
<evidence type="ECO:0000313" key="2">
    <source>
        <dbReference type="EMBL" id="PWR25498.1"/>
    </source>
</evidence>
<dbReference type="PROSITE" id="PS51257">
    <property type="entry name" value="PROKAR_LIPOPROTEIN"/>
    <property type="match status" value="1"/>
</dbReference>
<dbReference type="AlphaFoldDB" id="A0A317EEN1"/>
<proteinExistence type="predicted"/>
<accession>A0A317EEN1</accession>
<evidence type="ECO:0000256" key="1">
    <source>
        <dbReference type="SAM" id="SignalP"/>
    </source>
</evidence>